<reference evidence="2" key="1">
    <citation type="submission" date="2021-01" db="UniProtKB">
        <authorList>
            <consortium name="EnsemblMetazoa"/>
        </authorList>
    </citation>
    <scope>IDENTIFICATION</scope>
</reference>
<name>A0A7M5U8P2_9CNID</name>
<keyword evidence="1" id="KW-0812">Transmembrane</keyword>
<evidence type="ECO:0000313" key="3">
    <source>
        <dbReference type="Proteomes" id="UP000594262"/>
    </source>
</evidence>
<keyword evidence="1" id="KW-0472">Membrane</keyword>
<organism evidence="2 3">
    <name type="scientific">Clytia hemisphaerica</name>
    <dbReference type="NCBI Taxonomy" id="252671"/>
    <lineage>
        <taxon>Eukaryota</taxon>
        <taxon>Metazoa</taxon>
        <taxon>Cnidaria</taxon>
        <taxon>Hydrozoa</taxon>
        <taxon>Hydroidolina</taxon>
        <taxon>Leptothecata</taxon>
        <taxon>Obeliida</taxon>
        <taxon>Clytiidae</taxon>
        <taxon>Clytia</taxon>
    </lineage>
</organism>
<keyword evidence="3" id="KW-1185">Reference proteome</keyword>
<feature type="transmembrane region" description="Helical" evidence="1">
    <location>
        <begin position="122"/>
        <end position="142"/>
    </location>
</feature>
<evidence type="ECO:0000256" key="1">
    <source>
        <dbReference type="SAM" id="Phobius"/>
    </source>
</evidence>
<dbReference type="EnsemblMetazoa" id="CLYHEMT007603.1">
    <property type="protein sequence ID" value="CLYHEMP007603.1"/>
    <property type="gene ID" value="CLYHEMG007603"/>
</dbReference>
<protein>
    <submittedName>
        <fullName evidence="2">Uncharacterized protein</fullName>
    </submittedName>
</protein>
<feature type="transmembrane region" description="Helical" evidence="1">
    <location>
        <begin position="226"/>
        <end position="246"/>
    </location>
</feature>
<proteinExistence type="predicted"/>
<evidence type="ECO:0000313" key="2">
    <source>
        <dbReference type="EnsemblMetazoa" id="CLYHEMP007603.1"/>
    </source>
</evidence>
<dbReference type="AlphaFoldDB" id="A0A7M5U8P2"/>
<feature type="transmembrane region" description="Helical" evidence="1">
    <location>
        <begin position="92"/>
        <end position="110"/>
    </location>
</feature>
<keyword evidence="1" id="KW-1133">Transmembrane helix</keyword>
<accession>A0A7M5U8P2</accession>
<dbReference type="Proteomes" id="UP000594262">
    <property type="component" value="Unplaced"/>
</dbReference>
<sequence>MNLKEVQLKLGKFKDDIQKKIFERGITSFQLLIIQQLICNLILVVATPVHNIQINLQRIKECLQNSQISANDFILVTNLLEEKANYSSVIEFRNVVIFLGFALTLFSFLNSKKSSSTLTNKTAAMITSLVFVWMLFSFNLFLPLRESLVSDFHGLATLINHPINSIGMVIVTLLSLPFSIVAKSPFESSGWNVKDIHDHFTRVTEGRVTLSIESTRQFQDLYTLSYNWTILLPLLLYITAYVMLFAEQQKEDEHRFSNRCQEEEVITKGKVQMLSKTFESKTTNNNTILTSSTKLRKTINLPITEAEIKPVQCSPLMQSKVKPSTTALVNKVRPVNITKPLNVNTDSASNSPVSVIKPFPVNQDPSNSYPQSLVKPFVVKIEKSTQTNDEIENRQNKLWISEMKNSLTNGSKPQSDDETLLTLDTVSAVKTITKSDVGVHVKPSSETFTQQTSVDITENSSQTTIILTTESSQQYDPIPTNDQFQQTSVPTTNLGTQCELLSQERYAKLQKSALSLYKKSIEKQEYVYSTLPRKINVESKITKYNKSIQVDLKLSEEDIIVNGHLHSPKKVPIPSIVTDTDLELGTTIETQTDLFGYVLDKIIQEREAGNVYSKLDLEKTVHSTISMPENVKQHTESIRFKAMKSQHGVWYVSLRGDVFLTVAKNILKNIKLNQELKIETEISSDILRAMKTFIDNYNKLSDCFEDDVESDDESFINGFRL</sequence>
<feature type="transmembrane region" description="Helical" evidence="1">
    <location>
        <begin position="21"/>
        <end position="46"/>
    </location>
</feature>
<feature type="transmembrane region" description="Helical" evidence="1">
    <location>
        <begin position="162"/>
        <end position="182"/>
    </location>
</feature>